<feature type="chain" id="PRO_5004992077" evidence="2">
    <location>
        <begin position="22"/>
        <end position="200"/>
    </location>
</feature>
<dbReference type="AlphaFoldDB" id="Z9JN85"/>
<dbReference type="OrthoDB" id="64737at2"/>
<organism evidence="3 4">
    <name type="scientific">Brachybacterium phenoliresistens</name>
    <dbReference type="NCBI Taxonomy" id="396014"/>
    <lineage>
        <taxon>Bacteria</taxon>
        <taxon>Bacillati</taxon>
        <taxon>Actinomycetota</taxon>
        <taxon>Actinomycetes</taxon>
        <taxon>Micrococcales</taxon>
        <taxon>Dermabacteraceae</taxon>
        <taxon>Brachybacterium</taxon>
    </lineage>
</organism>
<dbReference type="PATRIC" id="fig|396014.3.peg.3554"/>
<keyword evidence="4" id="KW-1185">Reference proteome</keyword>
<keyword evidence="1" id="KW-0472">Membrane</keyword>
<dbReference type="EMBL" id="JDYK01000029">
    <property type="protein sequence ID" value="EWS79624.1"/>
    <property type="molecule type" value="Genomic_DNA"/>
</dbReference>
<dbReference type="Pfam" id="PF07077">
    <property type="entry name" value="DUF1345"/>
    <property type="match status" value="1"/>
</dbReference>
<sequence length="200" mass="20306">MACAVAGGLAAAILTAQLANAALGVLAGINAAALLFLATGTAVLWPMDAATTRADARREALPPLTEEVVVAGASLAGLAGIALLLVLGGEHAGPLAAALALTGVFLTWAALHLMYTARYAALYFSGPAPGGIDFNSPEKPCYQDFFYFSFAVGMTYGVTDTAVSRTDIRSVVLRHSLLSYVFGAAVVATAINLVVGVFAG</sequence>
<feature type="transmembrane region" description="Helical" evidence="1">
    <location>
        <begin position="95"/>
        <end position="115"/>
    </location>
</feature>
<dbReference type="HOGENOM" id="CLU_098677_0_0_11"/>
<feature type="transmembrane region" description="Helical" evidence="1">
    <location>
        <begin position="31"/>
        <end position="47"/>
    </location>
</feature>
<name>Z9JN85_9MICO</name>
<feature type="transmembrane region" description="Helical" evidence="1">
    <location>
        <begin position="68"/>
        <end position="89"/>
    </location>
</feature>
<keyword evidence="2" id="KW-0732">Signal</keyword>
<dbReference type="eggNOG" id="COG4291">
    <property type="taxonomic scope" value="Bacteria"/>
</dbReference>
<dbReference type="Proteomes" id="UP000023067">
    <property type="component" value="Unassembled WGS sequence"/>
</dbReference>
<evidence type="ECO:0000256" key="1">
    <source>
        <dbReference type="SAM" id="Phobius"/>
    </source>
</evidence>
<dbReference type="STRING" id="396014.BF93_10335"/>
<evidence type="ECO:0000313" key="4">
    <source>
        <dbReference type="Proteomes" id="UP000023067"/>
    </source>
</evidence>
<keyword evidence="1" id="KW-1133">Transmembrane helix</keyword>
<proteinExistence type="predicted"/>
<keyword evidence="1" id="KW-0812">Transmembrane</keyword>
<feature type="transmembrane region" description="Helical" evidence="1">
    <location>
        <begin position="177"/>
        <end position="199"/>
    </location>
</feature>
<evidence type="ECO:0000313" key="3">
    <source>
        <dbReference type="EMBL" id="EWS79624.1"/>
    </source>
</evidence>
<reference evidence="3 4" key="1">
    <citation type="submission" date="2014-02" db="EMBL/GenBank/DDBJ databases">
        <title>Genome sequence of Brachybacterium phenoliresistens strain W13A50.</title>
        <authorList>
            <person name="Wang X."/>
        </authorList>
    </citation>
    <scope>NUCLEOTIDE SEQUENCE [LARGE SCALE GENOMIC DNA]</scope>
    <source>
        <strain evidence="3 4">W13A50</strain>
    </source>
</reference>
<gene>
    <name evidence="3" type="ORF">BF93_10335</name>
</gene>
<accession>Z9JN85</accession>
<comment type="caution">
    <text evidence="3">The sequence shown here is derived from an EMBL/GenBank/DDBJ whole genome shotgun (WGS) entry which is preliminary data.</text>
</comment>
<protein>
    <submittedName>
        <fullName evidence="3">Membrane protein</fullName>
    </submittedName>
</protein>
<feature type="signal peptide" evidence="2">
    <location>
        <begin position="1"/>
        <end position="21"/>
    </location>
</feature>
<dbReference type="InterPro" id="IPR009781">
    <property type="entry name" value="DUF1345"/>
</dbReference>
<evidence type="ECO:0000256" key="2">
    <source>
        <dbReference type="SAM" id="SignalP"/>
    </source>
</evidence>